<dbReference type="Proteomes" id="UP001163223">
    <property type="component" value="Chromosome"/>
</dbReference>
<organism evidence="1 2">
    <name type="scientific">Antarcticirhabdus aurantiaca</name>
    <dbReference type="NCBI Taxonomy" id="2606717"/>
    <lineage>
        <taxon>Bacteria</taxon>
        <taxon>Pseudomonadati</taxon>
        <taxon>Pseudomonadota</taxon>
        <taxon>Alphaproteobacteria</taxon>
        <taxon>Hyphomicrobiales</taxon>
        <taxon>Aurantimonadaceae</taxon>
        <taxon>Antarcticirhabdus</taxon>
    </lineage>
</organism>
<gene>
    <name evidence="1" type="ORF">OXU80_03610</name>
</gene>
<keyword evidence="2" id="KW-1185">Reference proteome</keyword>
<evidence type="ECO:0000313" key="2">
    <source>
        <dbReference type="Proteomes" id="UP001163223"/>
    </source>
</evidence>
<protein>
    <submittedName>
        <fullName evidence="1">Uncharacterized protein</fullName>
    </submittedName>
</protein>
<evidence type="ECO:0000313" key="1">
    <source>
        <dbReference type="EMBL" id="WAJ29334.1"/>
    </source>
</evidence>
<accession>A0ACD4NR82</accession>
<dbReference type="EMBL" id="CP113520">
    <property type="protein sequence ID" value="WAJ29334.1"/>
    <property type="molecule type" value="Genomic_DNA"/>
</dbReference>
<sequence>MAVRLNPRRIKILAPNLVYKAEISGGSWQPGDLSLDALHDPLPGRVARSTSASPSASQMVLKLDRPRQVGGVVLVNHSMTTAGLWIVQAFRDEALTDCVYNPEGQATEAYPRLFRTRDLPWSHPNWWSGKPLAEDIGRVTTGAILLLGRTVTARWWKIQLIDPTNPKNVIDVGKVLLGPVVDLGVNYVPGAALAVIDESTMSQSMSGARFFRKGAKRRRFVFGFSQMREAEVFAKLFDLTAELGITEEFFLIPNPLDTTNLQRRSFVAHLKEPTALEQVALRRLSASFIAEELI</sequence>
<proteinExistence type="predicted"/>
<reference evidence="1" key="1">
    <citation type="submission" date="2022-11" db="EMBL/GenBank/DDBJ databases">
        <title>beta-Carotene-producing bacterium, Jeongeuplla avenae sp. nov., alleviates the salt stress of Arabidopsis seedlings.</title>
        <authorList>
            <person name="Jiang L."/>
            <person name="Lee J."/>
        </authorList>
    </citation>
    <scope>NUCLEOTIDE SEQUENCE</scope>
    <source>
        <strain evidence="1">DY_R2A_6</strain>
    </source>
</reference>
<name>A0ACD4NR82_9HYPH</name>